<keyword evidence="2" id="KW-1185">Reference proteome</keyword>
<comment type="caution">
    <text evidence="1">The sequence shown here is derived from an EMBL/GenBank/DDBJ whole genome shotgun (WGS) entry which is preliminary data.</text>
</comment>
<dbReference type="Gene3D" id="3.30.70.1520">
    <property type="entry name" value="Heterotetrameric sarcosine oxidase"/>
    <property type="match status" value="1"/>
</dbReference>
<evidence type="ECO:0000313" key="1">
    <source>
        <dbReference type="EMBL" id="GAA2346634.1"/>
    </source>
</evidence>
<dbReference type="RefSeq" id="WP_344130387.1">
    <property type="nucleotide sequence ID" value="NZ_BAAARA010000007.1"/>
</dbReference>
<protein>
    <submittedName>
        <fullName evidence="1">Sarcosine oxidase subunit gamma family protein</fullName>
    </submittedName>
</protein>
<proteinExistence type="predicted"/>
<sequence>MTVHVDRETLRRSPLAHRAAEFAALRGPVRLVEEPFRPQLNLRTRAGEALGMRLPGPNRVTGDEHLAALWLGPDEWLLFGTTRQPAAYRSAVDVSAARTALRLHGTAARDLLSKLCSIDLHPRSFAPGHVAQTLVARVQVVIWQLDDEPTYRLLVRNSFADHLAAALLDAAAEHADLPRQRGTDVPWNS</sequence>
<dbReference type="SUPFAM" id="SSF103025">
    <property type="entry name" value="Folate-binding domain"/>
    <property type="match status" value="1"/>
</dbReference>
<name>A0ABN3G8V9_9PSEU</name>
<organism evidence="1 2">
    <name type="scientific">Saccharopolyspora halophila</name>
    <dbReference type="NCBI Taxonomy" id="405551"/>
    <lineage>
        <taxon>Bacteria</taxon>
        <taxon>Bacillati</taxon>
        <taxon>Actinomycetota</taxon>
        <taxon>Actinomycetes</taxon>
        <taxon>Pseudonocardiales</taxon>
        <taxon>Pseudonocardiaceae</taxon>
        <taxon>Saccharopolyspora</taxon>
    </lineage>
</organism>
<dbReference type="Gene3D" id="3.30.1360.120">
    <property type="entry name" value="Probable tRNA modification gtpase trme, domain 1"/>
    <property type="match status" value="1"/>
</dbReference>
<dbReference type="EMBL" id="BAAARA010000007">
    <property type="protein sequence ID" value="GAA2346634.1"/>
    <property type="molecule type" value="Genomic_DNA"/>
</dbReference>
<dbReference type="Proteomes" id="UP001501218">
    <property type="component" value="Unassembled WGS sequence"/>
</dbReference>
<accession>A0ABN3G8V9</accession>
<gene>
    <name evidence="1" type="ORF">GCM10009854_24470</name>
</gene>
<reference evidence="1 2" key="1">
    <citation type="journal article" date="2019" name="Int. J. Syst. Evol. Microbiol.">
        <title>The Global Catalogue of Microorganisms (GCM) 10K type strain sequencing project: providing services to taxonomists for standard genome sequencing and annotation.</title>
        <authorList>
            <consortium name="The Broad Institute Genomics Platform"/>
            <consortium name="The Broad Institute Genome Sequencing Center for Infectious Disease"/>
            <person name="Wu L."/>
            <person name="Ma J."/>
        </authorList>
    </citation>
    <scope>NUCLEOTIDE SEQUENCE [LARGE SCALE GENOMIC DNA]</scope>
    <source>
        <strain evidence="1 2">JCM 16221</strain>
    </source>
</reference>
<evidence type="ECO:0000313" key="2">
    <source>
        <dbReference type="Proteomes" id="UP001501218"/>
    </source>
</evidence>
<dbReference type="InterPro" id="IPR027266">
    <property type="entry name" value="TrmE/GcvT-like"/>
</dbReference>
<dbReference type="Pfam" id="PF04268">
    <property type="entry name" value="SoxG"/>
    <property type="match status" value="1"/>
</dbReference>
<dbReference type="InterPro" id="IPR007375">
    <property type="entry name" value="SoxG"/>
</dbReference>